<dbReference type="Gene3D" id="3.40.50.450">
    <property type="match status" value="1"/>
</dbReference>
<name>A0A173TFQ6_ANAHA</name>
<dbReference type="AlphaFoldDB" id="A0A173TFQ6"/>
<accession>A0A173TFQ6</accession>
<dbReference type="SUPFAM" id="SSF52309">
    <property type="entry name" value="N-(deoxy)ribosyltransferase-like"/>
    <property type="match status" value="1"/>
</dbReference>
<dbReference type="EMBL" id="CYXY01000011">
    <property type="protein sequence ID" value="CUN01514.1"/>
    <property type="molecule type" value="Genomic_DNA"/>
</dbReference>
<evidence type="ECO:0008006" key="3">
    <source>
        <dbReference type="Google" id="ProtNLM"/>
    </source>
</evidence>
<reference evidence="1 2" key="1">
    <citation type="submission" date="2015-09" db="EMBL/GenBank/DDBJ databases">
        <authorList>
            <consortium name="Pathogen Informatics"/>
        </authorList>
    </citation>
    <scope>NUCLEOTIDE SEQUENCE [LARGE SCALE GENOMIC DNA]</scope>
    <source>
        <strain evidence="1 2">2789STDY5834959</strain>
    </source>
</reference>
<proteinExistence type="predicted"/>
<dbReference type="RefSeq" id="WP_055072993.1">
    <property type="nucleotide sequence ID" value="NZ_CYXY01000011.1"/>
</dbReference>
<sequence length="336" mass="39873">MLKKEFTQYPHHTDPYAKHRITDEELDFLYELQKEMNTQHTDMLTYPRIWIIQEPIKNYLDNVETDLRNDPDAVEYLSQIADGADLCIDCINMTTPQQLYRTIQNIIKNDHLEEQYQVELIHDYRVLIHGRNTLGENGEIVWNTSLDKIERNGMLTIVEWVMEYTHHHAELRYYTKELYQRPGIFFLTYKDGVRYLQKNADKYDKDVKLIETSPMDLFTDCSPEIKKLFDILHTVDFSKKNRKVYISGKITNTEDYQERFDVAARELLAQGYEVVNPAYEGTKLENASYEDYMRLSFQLLKDCDIIYMLKGWETSPGANQEFGYALAKAMEIRFEK</sequence>
<organism evidence="1 2">
    <name type="scientific">Anaerostipes hadrus</name>
    <dbReference type="NCBI Taxonomy" id="649756"/>
    <lineage>
        <taxon>Bacteria</taxon>
        <taxon>Bacillati</taxon>
        <taxon>Bacillota</taxon>
        <taxon>Clostridia</taxon>
        <taxon>Lachnospirales</taxon>
        <taxon>Lachnospiraceae</taxon>
        <taxon>Anaerostipes</taxon>
    </lineage>
</organism>
<protein>
    <recommendedName>
        <fullName evidence="3">DUF4406 domain-containing protein</fullName>
    </recommendedName>
</protein>
<dbReference type="Pfam" id="PF14359">
    <property type="entry name" value="DUF4406"/>
    <property type="match status" value="1"/>
</dbReference>
<evidence type="ECO:0000313" key="1">
    <source>
        <dbReference type="EMBL" id="CUN01514.1"/>
    </source>
</evidence>
<dbReference type="InterPro" id="IPR025518">
    <property type="entry name" value="DUF4406"/>
</dbReference>
<evidence type="ECO:0000313" key="2">
    <source>
        <dbReference type="Proteomes" id="UP000095553"/>
    </source>
</evidence>
<dbReference type="Proteomes" id="UP000095553">
    <property type="component" value="Unassembled WGS sequence"/>
</dbReference>
<gene>
    <name evidence="1" type="ORF">ERS852571_01989</name>
</gene>